<dbReference type="Gene3D" id="3.40.50.300">
    <property type="entry name" value="P-loop containing nucleotide triphosphate hydrolases"/>
    <property type="match status" value="1"/>
</dbReference>
<dbReference type="SUPFAM" id="SSF52540">
    <property type="entry name" value="P-loop containing nucleoside triphosphate hydrolases"/>
    <property type="match status" value="1"/>
</dbReference>
<proteinExistence type="predicted"/>
<name>W4M7K3_9BACT</name>
<accession>W4M7K3</accession>
<dbReference type="PANTHER" id="PTHR37807:SF3">
    <property type="entry name" value="OS07G0160300 PROTEIN"/>
    <property type="match status" value="1"/>
</dbReference>
<dbReference type="InterPro" id="IPR027417">
    <property type="entry name" value="P-loop_NTPase"/>
</dbReference>
<dbReference type="Pfam" id="PF13671">
    <property type="entry name" value="AAA_33"/>
    <property type="match status" value="1"/>
</dbReference>
<evidence type="ECO:0008006" key="3">
    <source>
        <dbReference type="Google" id="ProtNLM"/>
    </source>
</evidence>
<dbReference type="Proteomes" id="UP000019140">
    <property type="component" value="Unassembled WGS sequence"/>
</dbReference>
<evidence type="ECO:0000313" key="1">
    <source>
        <dbReference type="EMBL" id="ETX05627.1"/>
    </source>
</evidence>
<evidence type="ECO:0000313" key="2">
    <source>
        <dbReference type="Proteomes" id="UP000019140"/>
    </source>
</evidence>
<protein>
    <recommendedName>
        <fullName evidence="3">ATP-binding protein</fullName>
    </recommendedName>
</protein>
<dbReference type="AlphaFoldDB" id="W4M7K3"/>
<organism evidence="1 2">
    <name type="scientific">Candidatus Entotheonella gemina</name>
    <dbReference type="NCBI Taxonomy" id="1429439"/>
    <lineage>
        <taxon>Bacteria</taxon>
        <taxon>Pseudomonadati</taxon>
        <taxon>Nitrospinota/Tectimicrobiota group</taxon>
        <taxon>Candidatus Tectimicrobiota</taxon>
        <taxon>Candidatus Entotheonellia</taxon>
        <taxon>Candidatus Entotheonellales</taxon>
        <taxon>Candidatus Entotheonellaceae</taxon>
        <taxon>Candidatus Entotheonella</taxon>
    </lineage>
</organism>
<keyword evidence="2" id="KW-1185">Reference proteome</keyword>
<dbReference type="EMBL" id="AZHX01000911">
    <property type="protein sequence ID" value="ETX05627.1"/>
    <property type="molecule type" value="Genomic_DNA"/>
</dbReference>
<sequence length="189" mass="21240">MNARLLIQMSGMPGAGKSTMAREIRSHIDAVILDMDVCKSAALDSGVDFETSGRVAYMTLWALARSILNQGSHVILDSPCRFQWILDNGLQAAADTGAHYRYIECITEDMATIRRRLQNRPRYRSQVRDIDDLPVSTEEGAEPMSAEERFLYWTHNMVRPSQDYLRLDTSRPVANCLADVLAFLQIASA</sequence>
<reference evidence="1 2" key="1">
    <citation type="journal article" date="2014" name="Nature">
        <title>An environmental bacterial taxon with a large and distinct metabolic repertoire.</title>
        <authorList>
            <person name="Wilson M.C."/>
            <person name="Mori T."/>
            <person name="Ruckert C."/>
            <person name="Uria A.R."/>
            <person name="Helf M.J."/>
            <person name="Takada K."/>
            <person name="Gernert C."/>
            <person name="Steffens U.A."/>
            <person name="Heycke N."/>
            <person name="Schmitt S."/>
            <person name="Rinke C."/>
            <person name="Helfrich E.J."/>
            <person name="Brachmann A.O."/>
            <person name="Gurgui C."/>
            <person name="Wakimoto T."/>
            <person name="Kracht M."/>
            <person name="Crusemann M."/>
            <person name="Hentschel U."/>
            <person name="Abe I."/>
            <person name="Matsunaga S."/>
            <person name="Kalinowski J."/>
            <person name="Takeyama H."/>
            <person name="Piel J."/>
        </authorList>
    </citation>
    <scope>NUCLEOTIDE SEQUENCE [LARGE SCALE GENOMIC DNA]</scope>
    <source>
        <strain evidence="2">TSY2</strain>
    </source>
</reference>
<comment type="caution">
    <text evidence="1">The sequence shown here is derived from an EMBL/GenBank/DDBJ whole genome shotgun (WGS) entry which is preliminary data.</text>
</comment>
<gene>
    <name evidence="1" type="ORF">ETSY2_21825</name>
</gene>
<dbReference type="PANTHER" id="PTHR37807">
    <property type="entry name" value="OS07G0160300 PROTEIN"/>
    <property type="match status" value="1"/>
</dbReference>
<dbReference type="HOGENOM" id="CLU_101476_0_0_7"/>